<feature type="domain" description="HEPN AbiJ-N-terminal" evidence="1">
    <location>
        <begin position="1"/>
        <end position="156"/>
    </location>
</feature>
<dbReference type="InterPro" id="IPR049503">
    <property type="entry name" value="AbiJ_NTD4"/>
</dbReference>
<proteinExistence type="predicted"/>
<sequence>MKFSERFGFKHVNKTIQIDTMSDELRISLWNIVYQLYLKQEQQYRSEKDYLSIHPDEITTLMWVNLWKKEIDKKEPFGYSQFQRSYKQIFFNLEWYEVYDLVEFIVKIDKTRRGVEFKKVINSILEREFSAYRMVNDSLVRNIEEHEIESIEKVINTYKYSGVKIHIQKALEHISDKNNPDFRNSIKESISSVESICAIICGKEKATLGEALKIIDKDKKIELHPSLIEGYKKDIWIY</sequence>
<dbReference type="EMBL" id="DYUB01000311">
    <property type="protein sequence ID" value="HJG97411.1"/>
    <property type="molecule type" value="Genomic_DNA"/>
</dbReference>
<evidence type="ECO:0000313" key="3">
    <source>
        <dbReference type="Proteomes" id="UP000776700"/>
    </source>
</evidence>
<protein>
    <recommendedName>
        <fullName evidence="1">HEPN AbiJ-N-terminal domain-containing protein</fullName>
    </recommendedName>
</protein>
<dbReference type="AlphaFoldDB" id="A0A921N270"/>
<evidence type="ECO:0000313" key="2">
    <source>
        <dbReference type="EMBL" id="HJG97411.1"/>
    </source>
</evidence>
<gene>
    <name evidence="2" type="ORF">K8V90_09940</name>
</gene>
<comment type="caution">
    <text evidence="2">The sequence shown here is derived from an EMBL/GenBank/DDBJ whole genome shotgun (WGS) entry which is preliminary data.</text>
</comment>
<reference evidence="2" key="1">
    <citation type="journal article" date="2021" name="PeerJ">
        <title>Extensive microbial diversity within the chicken gut microbiome revealed by metagenomics and culture.</title>
        <authorList>
            <person name="Gilroy R."/>
            <person name="Ravi A."/>
            <person name="Getino M."/>
            <person name="Pursley I."/>
            <person name="Horton D.L."/>
            <person name="Alikhan N.F."/>
            <person name="Baker D."/>
            <person name="Gharbi K."/>
            <person name="Hall N."/>
            <person name="Watson M."/>
            <person name="Adriaenssens E.M."/>
            <person name="Foster-Nyarko E."/>
            <person name="Jarju S."/>
            <person name="Secka A."/>
            <person name="Antonio M."/>
            <person name="Oren A."/>
            <person name="Chaudhuri R.R."/>
            <person name="La Ragione R."/>
            <person name="Hildebrand F."/>
            <person name="Pallen M.J."/>
        </authorList>
    </citation>
    <scope>NUCLEOTIDE SEQUENCE</scope>
    <source>
        <strain evidence="2">1277</strain>
    </source>
</reference>
<name>A0A921N270_9FIRM</name>
<dbReference type="Pfam" id="PF18863">
    <property type="entry name" value="AbiJ_NTD4"/>
    <property type="match status" value="1"/>
</dbReference>
<accession>A0A921N270</accession>
<organism evidence="2 3">
    <name type="scientific">Romboutsia timonensis</name>
    <dbReference type="NCBI Taxonomy" id="1776391"/>
    <lineage>
        <taxon>Bacteria</taxon>
        <taxon>Bacillati</taxon>
        <taxon>Bacillota</taxon>
        <taxon>Clostridia</taxon>
        <taxon>Peptostreptococcales</taxon>
        <taxon>Peptostreptococcaceae</taxon>
        <taxon>Romboutsia</taxon>
    </lineage>
</organism>
<dbReference type="Proteomes" id="UP000776700">
    <property type="component" value="Unassembled WGS sequence"/>
</dbReference>
<reference evidence="2" key="2">
    <citation type="submission" date="2021-09" db="EMBL/GenBank/DDBJ databases">
        <authorList>
            <person name="Gilroy R."/>
        </authorList>
    </citation>
    <scope>NUCLEOTIDE SEQUENCE</scope>
    <source>
        <strain evidence="2">1277</strain>
    </source>
</reference>
<evidence type="ECO:0000259" key="1">
    <source>
        <dbReference type="Pfam" id="PF18863"/>
    </source>
</evidence>